<proteinExistence type="predicted"/>
<evidence type="ECO:0000313" key="3">
    <source>
        <dbReference type="Proteomes" id="UP000323506"/>
    </source>
</evidence>
<sequence>MRHVFKTGYASVTTLNPFSTPPPTGHHHHRSPLRSPPVHHTPTSPSSFTTVAAKLRTQRRFCMQKIRSLGSKNCTQV</sequence>
<protein>
    <submittedName>
        <fullName evidence="2">Uncharacterized protein</fullName>
    </submittedName>
</protein>
<evidence type="ECO:0000256" key="1">
    <source>
        <dbReference type="SAM" id="MobiDB-lite"/>
    </source>
</evidence>
<dbReference type="Proteomes" id="UP000323506">
    <property type="component" value="Chromosome D04"/>
</dbReference>
<keyword evidence="3" id="KW-1185">Reference proteome</keyword>
<accession>A0A5D2D026</accession>
<reference evidence="2 3" key="1">
    <citation type="submission" date="2019-06" db="EMBL/GenBank/DDBJ databases">
        <title>WGS assembly of Gossypium darwinii.</title>
        <authorList>
            <person name="Chen Z.J."/>
            <person name="Sreedasyam A."/>
            <person name="Ando A."/>
            <person name="Song Q."/>
            <person name="De L."/>
            <person name="Hulse-Kemp A."/>
            <person name="Ding M."/>
            <person name="Ye W."/>
            <person name="Kirkbride R."/>
            <person name="Jenkins J."/>
            <person name="Plott C."/>
            <person name="Lovell J."/>
            <person name="Lin Y.-M."/>
            <person name="Vaughn R."/>
            <person name="Liu B."/>
            <person name="Li W."/>
            <person name="Simpson S."/>
            <person name="Scheffler B."/>
            <person name="Saski C."/>
            <person name="Grover C."/>
            <person name="Hu G."/>
            <person name="Conover J."/>
            <person name="Carlson J."/>
            <person name="Shu S."/>
            <person name="Boston L."/>
            <person name="Williams M."/>
            <person name="Peterson D."/>
            <person name="Mcgee K."/>
            <person name="Jones D."/>
            <person name="Wendel J."/>
            <person name="Stelly D."/>
            <person name="Grimwood J."/>
            <person name="Schmutz J."/>
        </authorList>
    </citation>
    <scope>NUCLEOTIDE SEQUENCE [LARGE SCALE GENOMIC DNA]</scope>
    <source>
        <strain evidence="2">1808015.09</strain>
    </source>
</reference>
<name>A0A5D2D026_GOSDA</name>
<feature type="region of interest" description="Disordered" evidence="1">
    <location>
        <begin position="1"/>
        <end position="47"/>
    </location>
</feature>
<evidence type="ECO:0000313" key="2">
    <source>
        <dbReference type="EMBL" id="TYG73895.1"/>
    </source>
</evidence>
<organism evidence="2 3">
    <name type="scientific">Gossypium darwinii</name>
    <name type="common">Darwin's cotton</name>
    <name type="synonym">Gossypium barbadense var. darwinii</name>
    <dbReference type="NCBI Taxonomy" id="34276"/>
    <lineage>
        <taxon>Eukaryota</taxon>
        <taxon>Viridiplantae</taxon>
        <taxon>Streptophyta</taxon>
        <taxon>Embryophyta</taxon>
        <taxon>Tracheophyta</taxon>
        <taxon>Spermatophyta</taxon>
        <taxon>Magnoliopsida</taxon>
        <taxon>eudicotyledons</taxon>
        <taxon>Gunneridae</taxon>
        <taxon>Pentapetalae</taxon>
        <taxon>rosids</taxon>
        <taxon>malvids</taxon>
        <taxon>Malvales</taxon>
        <taxon>Malvaceae</taxon>
        <taxon>Malvoideae</taxon>
        <taxon>Gossypium</taxon>
    </lineage>
</organism>
<gene>
    <name evidence="2" type="ORF">ES288_D04G138300v1</name>
</gene>
<dbReference type="AlphaFoldDB" id="A0A5D2D026"/>
<feature type="compositionally biased region" description="Low complexity" evidence="1">
    <location>
        <begin position="36"/>
        <end position="47"/>
    </location>
</feature>
<dbReference type="EMBL" id="CM017704">
    <property type="protein sequence ID" value="TYG73895.1"/>
    <property type="molecule type" value="Genomic_DNA"/>
</dbReference>